<dbReference type="AlphaFoldDB" id="A0A0F9TAD3"/>
<gene>
    <name evidence="1" type="ORF">LCGC14_0415680</name>
</gene>
<organism evidence="1">
    <name type="scientific">marine sediment metagenome</name>
    <dbReference type="NCBI Taxonomy" id="412755"/>
    <lineage>
        <taxon>unclassified sequences</taxon>
        <taxon>metagenomes</taxon>
        <taxon>ecological metagenomes</taxon>
    </lineage>
</organism>
<protein>
    <submittedName>
        <fullName evidence="1">Uncharacterized protein</fullName>
    </submittedName>
</protein>
<name>A0A0F9TAD3_9ZZZZ</name>
<proteinExistence type="predicted"/>
<evidence type="ECO:0000313" key="1">
    <source>
        <dbReference type="EMBL" id="KKN71922.1"/>
    </source>
</evidence>
<comment type="caution">
    <text evidence="1">The sequence shown here is derived from an EMBL/GenBank/DDBJ whole genome shotgun (WGS) entry which is preliminary data.</text>
</comment>
<reference evidence="1" key="1">
    <citation type="journal article" date="2015" name="Nature">
        <title>Complex archaea that bridge the gap between prokaryotes and eukaryotes.</title>
        <authorList>
            <person name="Spang A."/>
            <person name="Saw J.H."/>
            <person name="Jorgensen S.L."/>
            <person name="Zaremba-Niedzwiedzka K."/>
            <person name="Martijn J."/>
            <person name="Lind A.E."/>
            <person name="van Eijk R."/>
            <person name="Schleper C."/>
            <person name="Guy L."/>
            <person name="Ettema T.J."/>
        </authorList>
    </citation>
    <scope>NUCLEOTIDE SEQUENCE</scope>
</reference>
<dbReference type="EMBL" id="LAZR01000373">
    <property type="protein sequence ID" value="KKN71922.1"/>
    <property type="molecule type" value="Genomic_DNA"/>
</dbReference>
<sequence length="47" mass="5148">MTAYQKLLKILEMLGKEDSVLSKLTEDECVGVIYTLSLTVDDAIADA</sequence>
<accession>A0A0F9TAD3</accession>